<keyword evidence="4" id="KW-0479">Metal-binding</keyword>
<evidence type="ECO:0000259" key="7">
    <source>
        <dbReference type="PROSITE" id="PS50157"/>
    </source>
</evidence>
<evidence type="ECO:0000313" key="9">
    <source>
        <dbReference type="Proteomes" id="UP001050691"/>
    </source>
</evidence>
<feature type="compositionally biased region" description="Basic and acidic residues" evidence="6">
    <location>
        <begin position="50"/>
        <end position="59"/>
    </location>
</feature>
<evidence type="ECO:0000256" key="3">
    <source>
        <dbReference type="ARBA" id="ARBA00023242"/>
    </source>
</evidence>
<dbReference type="AlphaFoldDB" id="A0AAV4ZZA7"/>
<feature type="compositionally biased region" description="Acidic residues" evidence="6">
    <location>
        <begin position="279"/>
        <end position="289"/>
    </location>
</feature>
<keyword evidence="9" id="KW-1185">Reference proteome</keyword>
<feature type="region of interest" description="Disordered" evidence="6">
    <location>
        <begin position="445"/>
        <end position="494"/>
    </location>
</feature>
<dbReference type="PROSITE" id="PS50157">
    <property type="entry name" value="ZINC_FINGER_C2H2_2"/>
    <property type="match status" value="1"/>
</dbReference>
<dbReference type="PANTHER" id="PTHR13165">
    <property type="entry name" value="ARSENITE-RESISTANCE PROTEIN 2"/>
    <property type="match status" value="1"/>
</dbReference>
<feature type="compositionally biased region" description="Polar residues" evidence="6">
    <location>
        <begin position="463"/>
        <end position="477"/>
    </location>
</feature>
<evidence type="ECO:0000256" key="1">
    <source>
        <dbReference type="ARBA" id="ARBA00004123"/>
    </source>
</evidence>
<evidence type="ECO:0000256" key="4">
    <source>
        <dbReference type="PROSITE-ProRule" id="PRU00042"/>
    </source>
</evidence>
<dbReference type="EMBL" id="BPWL01000002">
    <property type="protein sequence ID" value="GJJ07679.1"/>
    <property type="molecule type" value="Genomic_DNA"/>
</dbReference>
<organism evidence="8 9">
    <name type="scientific">Clathrus columnatus</name>
    <dbReference type="NCBI Taxonomy" id="1419009"/>
    <lineage>
        <taxon>Eukaryota</taxon>
        <taxon>Fungi</taxon>
        <taxon>Dikarya</taxon>
        <taxon>Basidiomycota</taxon>
        <taxon>Agaricomycotina</taxon>
        <taxon>Agaricomycetes</taxon>
        <taxon>Phallomycetidae</taxon>
        <taxon>Phallales</taxon>
        <taxon>Clathraceae</taxon>
        <taxon>Clathrus</taxon>
    </lineage>
</organism>
<feature type="region of interest" description="Disordered" evidence="6">
    <location>
        <begin position="802"/>
        <end position="892"/>
    </location>
</feature>
<keyword evidence="4" id="KW-0863">Zinc-finger</keyword>
<feature type="compositionally biased region" description="Polar residues" evidence="6">
    <location>
        <begin position="1"/>
        <end position="11"/>
    </location>
</feature>
<dbReference type="InterPro" id="IPR013087">
    <property type="entry name" value="Znf_C2H2_type"/>
</dbReference>
<feature type="compositionally biased region" description="Gly residues" evidence="6">
    <location>
        <begin position="822"/>
        <end position="843"/>
    </location>
</feature>
<evidence type="ECO:0000313" key="8">
    <source>
        <dbReference type="EMBL" id="GJJ07679.1"/>
    </source>
</evidence>
<keyword evidence="5" id="KW-0175">Coiled coil</keyword>
<feature type="compositionally biased region" description="Basic residues" evidence="6">
    <location>
        <begin position="16"/>
        <end position="25"/>
    </location>
</feature>
<reference evidence="8" key="1">
    <citation type="submission" date="2021-10" db="EMBL/GenBank/DDBJ databases">
        <title>De novo Genome Assembly of Clathrus columnatus (Basidiomycota, Fungi) Using Illumina and Nanopore Sequence Data.</title>
        <authorList>
            <person name="Ogiso-Tanaka E."/>
            <person name="Itagaki H."/>
            <person name="Hosoya T."/>
            <person name="Hosaka K."/>
        </authorList>
    </citation>
    <scope>NUCLEOTIDE SEQUENCE</scope>
    <source>
        <strain evidence="8">MO-923</strain>
    </source>
</reference>
<evidence type="ECO:0000256" key="5">
    <source>
        <dbReference type="SAM" id="Coils"/>
    </source>
</evidence>
<feature type="compositionally biased region" description="Acidic residues" evidence="6">
    <location>
        <begin position="478"/>
        <end position="489"/>
    </location>
</feature>
<feature type="compositionally biased region" description="Polar residues" evidence="6">
    <location>
        <begin position="123"/>
        <end position="132"/>
    </location>
</feature>
<keyword evidence="4" id="KW-0862">Zinc</keyword>
<dbReference type="PROSITE" id="PS00028">
    <property type="entry name" value="ZINC_FINGER_C2H2_1"/>
    <property type="match status" value="1"/>
</dbReference>
<feature type="compositionally biased region" description="Basic and acidic residues" evidence="6">
    <location>
        <begin position="26"/>
        <end position="37"/>
    </location>
</feature>
<feature type="region of interest" description="Disordered" evidence="6">
    <location>
        <begin position="1"/>
        <end position="144"/>
    </location>
</feature>
<comment type="caution">
    <text evidence="8">The sequence shown here is derived from an EMBL/GenBank/DDBJ whole genome shotgun (WGS) entry which is preliminary data.</text>
</comment>
<dbReference type="GO" id="GO:0031047">
    <property type="term" value="P:regulatory ncRNA-mediated gene silencing"/>
    <property type="evidence" value="ECO:0007669"/>
    <property type="project" value="UniProtKB-ARBA"/>
</dbReference>
<feature type="region of interest" description="Disordered" evidence="6">
    <location>
        <begin position="567"/>
        <end position="600"/>
    </location>
</feature>
<protein>
    <recommendedName>
        <fullName evidence="7">C2H2-type domain-containing protein</fullName>
    </recommendedName>
</protein>
<keyword evidence="3" id="KW-0539">Nucleus</keyword>
<sequence length="892" mass="100639">MTSWSMQNQYQEPVRRSSRSRSPRRRDRDGGHPESAHDLSSTHSGYGQDRGWDDYYDRRGRGRSRSPGDDSGRKRRRSHSPYERDRFDPRPRYGDDYDTHSRSHGYSSPRSRNGAHYPPYQHHSPTMSRSSNRPPPMDPYLYQPQAANLRQYAEWFRATYPKEAKEEDEADRAAEKEAGRKTRDGIRARWEKYKKKHLSMQLQTLFDHHKASPWFSEKYNPAPEWINLRNRVRKQGWKGRPELFLRELEEGKYDQRREFESVGKDNTIPTDEKAQPQPEDIDVPDEDGAEPGIETQTKNETNGKQSAQNGRQAREDDVPVQPDGNQIAIRTIPPDIGRQKIEEACRSIPGFVHLALGDPLQKRQYYRAGWLKFNDDTDVANTITLIGEKKIDGFKLHVSHVSRPYYGRLRQAPTTSQRIEKDLQQVKQLASILEDEYAALQVMKSGAPEPKPEEAKKDGDQDVSMTEGQQPVSTSEVENTELEQDIDIEPLERGSEAVERRIEKLAIDLLTQQDSGEGDGDSNFDLNKSILALDLYVAYIRAAYNTCYYCAAVCDHVEELNRKCPKHVYPGADETTDQKDDEDRLAKDQTKEKDRKEKHDDVRKMEMLDSKIALLINRPGIDPADYGGKNPDEELRKAVEPHIKQEDEGKFRCRTCTKLFKASSFVEKHILNKHSELVKQLDELDELPFFNNFALDPNRVQPFTHLPPAVGNNIPNPQAYGLQAPPPVPYPMDYGRPPVPGFYGGYPPPPGAYPPYGAPPMYEYYLPPGHWQAPQGRKDDHASGRRLQERMGGYASTTHLTLTGVEGLPPKPVAAIESSGHETGGGGSGGGGGGGGERTGGSGGRRRGRASTGGPPPPPPADAKEDPRAAAGRKVSYHDMDDVAEGDVELTY</sequence>
<dbReference type="InterPro" id="IPR021933">
    <property type="entry name" value="SERRATE/Ars2_N"/>
</dbReference>
<feature type="compositionally biased region" description="Basic and acidic residues" evidence="6">
    <location>
        <begin position="450"/>
        <end position="460"/>
    </location>
</feature>
<evidence type="ECO:0000256" key="2">
    <source>
        <dbReference type="ARBA" id="ARBA00005407"/>
    </source>
</evidence>
<dbReference type="Pfam" id="PF04959">
    <property type="entry name" value="ARS2"/>
    <property type="match status" value="1"/>
</dbReference>
<gene>
    <name evidence="8" type="ORF">Clacol_001884</name>
</gene>
<dbReference type="GO" id="GO:0016604">
    <property type="term" value="C:nuclear body"/>
    <property type="evidence" value="ECO:0007669"/>
    <property type="project" value="TreeGrafter"/>
</dbReference>
<dbReference type="Pfam" id="PF12066">
    <property type="entry name" value="SERRATE_Ars2_N"/>
    <property type="match status" value="1"/>
</dbReference>
<feature type="compositionally biased region" description="Acidic residues" evidence="6">
    <location>
        <begin position="882"/>
        <end position="892"/>
    </location>
</feature>
<feature type="compositionally biased region" description="Polar residues" evidence="6">
    <location>
        <begin position="294"/>
        <end position="311"/>
    </location>
</feature>
<comment type="subcellular location">
    <subcellularLocation>
        <location evidence="1">Nucleus</location>
    </subcellularLocation>
</comment>
<evidence type="ECO:0000256" key="6">
    <source>
        <dbReference type="SAM" id="MobiDB-lite"/>
    </source>
</evidence>
<proteinExistence type="inferred from homology"/>
<dbReference type="GO" id="GO:0016070">
    <property type="term" value="P:RNA metabolic process"/>
    <property type="evidence" value="ECO:0007669"/>
    <property type="project" value="UniProtKB-ARBA"/>
</dbReference>
<dbReference type="InterPro" id="IPR007042">
    <property type="entry name" value="SERRATE/Ars2_C"/>
</dbReference>
<feature type="compositionally biased region" description="Basic and acidic residues" evidence="6">
    <location>
        <begin position="80"/>
        <end position="101"/>
    </location>
</feature>
<accession>A0AAV4ZZA7</accession>
<dbReference type="GO" id="GO:0008270">
    <property type="term" value="F:zinc ion binding"/>
    <property type="evidence" value="ECO:0007669"/>
    <property type="project" value="UniProtKB-KW"/>
</dbReference>
<dbReference type="InterPro" id="IPR039727">
    <property type="entry name" value="SE/Ars2"/>
</dbReference>
<feature type="domain" description="C2H2-type" evidence="7">
    <location>
        <begin position="651"/>
        <end position="675"/>
    </location>
</feature>
<feature type="region of interest" description="Disordered" evidence="6">
    <location>
        <begin position="256"/>
        <end position="328"/>
    </location>
</feature>
<feature type="coiled-coil region" evidence="5">
    <location>
        <begin position="416"/>
        <end position="443"/>
    </location>
</feature>
<dbReference type="Proteomes" id="UP001050691">
    <property type="component" value="Unassembled WGS sequence"/>
</dbReference>
<feature type="region of interest" description="Disordered" evidence="6">
    <location>
        <begin position="161"/>
        <end position="183"/>
    </location>
</feature>
<name>A0AAV4ZZA7_9AGAM</name>
<dbReference type="PANTHER" id="PTHR13165:SF0">
    <property type="entry name" value="SERRATE RNA EFFECTOR MOLECULE HOMOLOG"/>
    <property type="match status" value="1"/>
</dbReference>
<feature type="compositionally biased region" description="Basic and acidic residues" evidence="6">
    <location>
        <begin position="576"/>
        <end position="600"/>
    </location>
</feature>
<comment type="similarity">
    <text evidence="2">Belongs to the ARS2 family.</text>
</comment>